<gene>
    <name evidence="11" type="ORF">TRICI_000769</name>
</gene>
<feature type="domain" description="Bromo" evidence="10">
    <location>
        <begin position="98"/>
        <end position="168"/>
    </location>
</feature>
<sequence>MIEAPISIHEITTKINKGIYEDVDSFVNDFELMKENAQSYNEKGSEIYEDAERVKQIVLEKIEEWNAKHGDEGKEKYFEQVKKAELSVIDELVNYKQRGRKLSDLFMDIPSKDDYPDYHVVITSPMAFNDLRQEVEEGKLKDFDSFTERALLIFTNARAYNEEGSQVYQDSLVLEKQFNQRLEKVKSKIKMEKPAGYDEWIAKSGASSGGSVLKLKLKQQEKQSTPQTKVKLSLKKQQREEQQDVKEEASAEPTTVAAADEQSAMGVDDGTTNVLTGDVTMEEVEEEKKPRYVDENRTRAEGKTDADALIKSVSMTSIIPTSKAPQKALPAGTDLFQAIMPASKSRTVQSFAYHIPYYHHSVNVNVTLHESLNTRHHELIVQLNSRALSPIYSSHSSNWVDTENINNEKPIQSRYELRLAPGLNEVEIVANAAAARGLPTRQSTAHQYTNEESERYTIWINLGR</sequence>
<dbReference type="InterPro" id="IPR037382">
    <property type="entry name" value="Rsc/polybromo"/>
</dbReference>
<dbReference type="PANTHER" id="PTHR16062:SF19">
    <property type="entry name" value="PROTEIN POLYBROMO-1"/>
    <property type="match status" value="1"/>
</dbReference>
<proteinExistence type="predicted"/>
<dbReference type="SUPFAM" id="SSF47370">
    <property type="entry name" value="Bromodomain"/>
    <property type="match status" value="2"/>
</dbReference>
<keyword evidence="5 8" id="KW-0103">Bromodomain</keyword>
<dbReference type="AlphaFoldDB" id="A0A642VBQ3"/>
<keyword evidence="4" id="KW-0805">Transcription regulation</keyword>
<dbReference type="SMART" id="SM00297">
    <property type="entry name" value="BROMO"/>
    <property type="match status" value="2"/>
</dbReference>
<evidence type="ECO:0000259" key="10">
    <source>
        <dbReference type="PROSITE" id="PS50014"/>
    </source>
</evidence>
<keyword evidence="6" id="KW-0804">Transcription</keyword>
<evidence type="ECO:0000256" key="9">
    <source>
        <dbReference type="SAM" id="MobiDB-lite"/>
    </source>
</evidence>
<evidence type="ECO:0000313" key="11">
    <source>
        <dbReference type="EMBL" id="KAA8917097.1"/>
    </source>
</evidence>
<reference evidence="11" key="1">
    <citation type="journal article" date="2019" name="G3 (Bethesda)">
        <title>Genome Assemblies of Two Rare Opportunistic Yeast Pathogens: Diutina rugosa (syn. Candida rugosa) and Trichomonascus ciferrii (syn. Candida ciferrii).</title>
        <authorList>
            <person name="Mixao V."/>
            <person name="Saus E."/>
            <person name="Hansen A.P."/>
            <person name="Lass-Florl C."/>
            <person name="Gabaldon T."/>
        </authorList>
    </citation>
    <scope>NUCLEOTIDE SEQUENCE</scope>
    <source>
        <strain evidence="11">CBS 4856</strain>
    </source>
</reference>
<evidence type="ECO:0000256" key="6">
    <source>
        <dbReference type="ARBA" id="ARBA00023163"/>
    </source>
</evidence>
<evidence type="ECO:0000256" key="8">
    <source>
        <dbReference type="PROSITE-ProRule" id="PRU00035"/>
    </source>
</evidence>
<keyword evidence="3" id="KW-0156">Chromatin regulator</keyword>
<dbReference type="PANTHER" id="PTHR16062">
    <property type="entry name" value="SWI/SNF-RELATED"/>
    <property type="match status" value="1"/>
</dbReference>
<dbReference type="VEuPathDB" id="FungiDB:TRICI_000769"/>
<name>A0A642VBQ3_9ASCO</name>
<evidence type="ECO:0000256" key="2">
    <source>
        <dbReference type="ARBA" id="ARBA00022737"/>
    </source>
</evidence>
<comment type="caution">
    <text evidence="11">The sequence shown here is derived from an EMBL/GenBank/DDBJ whole genome shotgun (WGS) entry which is preliminary data.</text>
</comment>
<keyword evidence="12" id="KW-1185">Reference proteome</keyword>
<dbReference type="GO" id="GO:0003682">
    <property type="term" value="F:chromatin binding"/>
    <property type="evidence" value="ECO:0007669"/>
    <property type="project" value="TreeGrafter"/>
</dbReference>
<evidence type="ECO:0000256" key="7">
    <source>
        <dbReference type="ARBA" id="ARBA00023242"/>
    </source>
</evidence>
<dbReference type="Proteomes" id="UP000761534">
    <property type="component" value="Unassembled WGS sequence"/>
</dbReference>
<dbReference type="GO" id="GO:0016586">
    <property type="term" value="C:RSC-type complex"/>
    <property type="evidence" value="ECO:0007669"/>
    <property type="project" value="InterPro"/>
</dbReference>
<keyword evidence="7" id="KW-0539">Nucleus</keyword>
<feature type="domain" description="Bromo" evidence="10">
    <location>
        <begin position="1"/>
        <end position="48"/>
    </location>
</feature>
<comment type="subcellular location">
    <subcellularLocation>
        <location evidence="1">Nucleus</location>
    </subcellularLocation>
</comment>
<evidence type="ECO:0000256" key="3">
    <source>
        <dbReference type="ARBA" id="ARBA00022853"/>
    </source>
</evidence>
<dbReference type="GO" id="GO:0006368">
    <property type="term" value="P:transcription elongation by RNA polymerase II"/>
    <property type="evidence" value="ECO:0007669"/>
    <property type="project" value="TreeGrafter"/>
</dbReference>
<protein>
    <recommendedName>
        <fullName evidence="10">Bromo domain-containing protein</fullName>
    </recommendedName>
</protein>
<dbReference type="Gene3D" id="1.20.920.10">
    <property type="entry name" value="Bromodomain-like"/>
    <property type="match status" value="2"/>
</dbReference>
<dbReference type="Pfam" id="PF22994">
    <property type="entry name" value="RSC4_Ig_like"/>
    <property type="match status" value="1"/>
</dbReference>
<keyword evidence="2" id="KW-0677">Repeat</keyword>
<accession>A0A642VBQ3</accession>
<dbReference type="PROSITE" id="PS50014">
    <property type="entry name" value="BROMODOMAIN_2"/>
    <property type="match status" value="2"/>
</dbReference>
<evidence type="ECO:0000256" key="1">
    <source>
        <dbReference type="ARBA" id="ARBA00004123"/>
    </source>
</evidence>
<dbReference type="Pfam" id="PF00439">
    <property type="entry name" value="Bromodomain"/>
    <property type="match status" value="2"/>
</dbReference>
<evidence type="ECO:0000313" key="12">
    <source>
        <dbReference type="Proteomes" id="UP000761534"/>
    </source>
</evidence>
<dbReference type="InterPro" id="IPR036427">
    <property type="entry name" value="Bromodomain-like_sf"/>
</dbReference>
<feature type="compositionally biased region" description="Basic and acidic residues" evidence="9">
    <location>
        <begin position="237"/>
        <end position="249"/>
    </location>
</feature>
<dbReference type="EMBL" id="SWFS01000066">
    <property type="protein sequence ID" value="KAA8917097.1"/>
    <property type="molecule type" value="Genomic_DNA"/>
</dbReference>
<dbReference type="GO" id="GO:0006338">
    <property type="term" value="P:chromatin remodeling"/>
    <property type="evidence" value="ECO:0007669"/>
    <property type="project" value="InterPro"/>
</dbReference>
<evidence type="ECO:0000256" key="4">
    <source>
        <dbReference type="ARBA" id="ARBA00023015"/>
    </source>
</evidence>
<organism evidence="11 12">
    <name type="scientific">Trichomonascus ciferrii</name>
    <dbReference type="NCBI Taxonomy" id="44093"/>
    <lineage>
        <taxon>Eukaryota</taxon>
        <taxon>Fungi</taxon>
        <taxon>Dikarya</taxon>
        <taxon>Ascomycota</taxon>
        <taxon>Saccharomycotina</taxon>
        <taxon>Dipodascomycetes</taxon>
        <taxon>Dipodascales</taxon>
        <taxon>Trichomonascaceae</taxon>
        <taxon>Trichomonascus</taxon>
        <taxon>Trichomonascus ciferrii complex</taxon>
    </lineage>
</organism>
<dbReference type="CDD" id="cd04369">
    <property type="entry name" value="Bromodomain"/>
    <property type="match status" value="1"/>
</dbReference>
<dbReference type="OrthoDB" id="1742084at2759"/>
<feature type="region of interest" description="Disordered" evidence="9">
    <location>
        <begin position="218"/>
        <end position="260"/>
    </location>
</feature>
<dbReference type="InterPro" id="IPR001487">
    <property type="entry name" value="Bromodomain"/>
</dbReference>
<evidence type="ECO:0000256" key="5">
    <source>
        <dbReference type="ARBA" id="ARBA00023117"/>
    </source>
</evidence>
<dbReference type="InterPro" id="IPR054551">
    <property type="entry name" value="RSC4_Ig-like"/>
</dbReference>